<sequence>MVPINLTNAITGRNNDLYNRIKAEINGADEIKFLVSFIRESGAFLIADDLKKAALKGARIKILTSDYLNITEPAALYLLKDKLGKLAEIRMIDLEEIPFHPKAYFFRDGEKKRLYIGSSNLSYSALNHSIEWNYKLEEEQDPQAFEEFTEDFNDLFENNSIELTDQLLREYASGWKKHELIKIVEDEEDELLGDGKDEIKPRGAQHEALYELELAREEGVEKGLVAAATGVGKTYLAAFDSLQYDKALFVAHREEILRQARDSYQTIEPDRNYTFFNGQEKDASGDVVFASVQTLRKEKYLNKYFEPDTFDYIVVDEFHHAAADSYLNVLDYFEPEFLLGLTATPYRMDNQDVFALCNDNLIYEIDLKSAINRDLLVPFKYYGIYDPEVDYEDISTSQGKYVVKELEEKLSTHRRGDLVYKNYRRLGGESTLGFCASIAHARYMANYFNRQKGVKAATVHSSPKKGEFFMDREEAVISLKNGDIDIIFAVDIFNEGVDIPVLDTVLFLRPTESYVVFLQQLGRGLRKYQGKDHLKVIDFIGNYKRAHYLPYLLAGVNPLDRDYKKGERLDNLEYPENCEINIDFEAIDLFEEMKKNDPLEKRMADEYYRLKESLGRRPLRYDIYTGSDLDTKDFIRRKYNDVKGYLRFLNDLDELNSEEENWLGTIAEEFLIELEKTSMTKSYKMPVLLALVQKDKLQQSVSLKKVGESFMDFYKNNKQHQKDLNNKRHKNWQNWDLEKFIKEAVRNPVKFLSKREFFIHDEINKEFRLHDDLAPYLTDCLKEHLLDIIKYRKTRYFKRRFK</sequence>
<keyword evidence="3" id="KW-0347">Helicase</keyword>
<dbReference type="CDD" id="cd18032">
    <property type="entry name" value="DEXHc_RE_I_III_res"/>
    <property type="match status" value="1"/>
</dbReference>
<dbReference type="SUPFAM" id="SSF56024">
    <property type="entry name" value="Phospholipase D/nuclease"/>
    <property type="match status" value="1"/>
</dbReference>
<keyword evidence="3" id="KW-0378">Hydrolase</keyword>
<dbReference type="InterPro" id="IPR006935">
    <property type="entry name" value="Helicase/UvrB_N"/>
</dbReference>
<keyword evidence="3" id="KW-0067">ATP-binding</keyword>
<dbReference type="GO" id="GO:0005829">
    <property type="term" value="C:cytosol"/>
    <property type="evidence" value="ECO:0007669"/>
    <property type="project" value="TreeGrafter"/>
</dbReference>
<dbReference type="AlphaFoldDB" id="A0A931F8Z8"/>
<comment type="caution">
    <text evidence="3">The sequence shown here is derived from an EMBL/GenBank/DDBJ whole genome shotgun (WGS) entry which is preliminary data.</text>
</comment>
<evidence type="ECO:0000313" key="3">
    <source>
        <dbReference type="EMBL" id="MBF8435522.1"/>
    </source>
</evidence>
<evidence type="ECO:0000259" key="2">
    <source>
        <dbReference type="PROSITE" id="PS51194"/>
    </source>
</evidence>
<dbReference type="Proteomes" id="UP000621436">
    <property type="component" value="Unassembled WGS sequence"/>
</dbReference>
<proteinExistence type="predicted"/>
<dbReference type="SUPFAM" id="SSF52540">
    <property type="entry name" value="P-loop containing nucleoside triphosphate hydrolases"/>
    <property type="match status" value="1"/>
</dbReference>
<dbReference type="RefSeq" id="WP_270452152.1">
    <property type="nucleotide sequence ID" value="NZ_JADPIE010000001.1"/>
</dbReference>
<protein>
    <submittedName>
        <fullName evidence="3">DEAD/DEAH box helicase family protein</fullName>
    </submittedName>
</protein>
<evidence type="ECO:0000313" key="4">
    <source>
        <dbReference type="Proteomes" id="UP000621436"/>
    </source>
</evidence>
<dbReference type="GO" id="GO:0016787">
    <property type="term" value="F:hydrolase activity"/>
    <property type="evidence" value="ECO:0007669"/>
    <property type="project" value="InterPro"/>
</dbReference>
<dbReference type="InterPro" id="IPR050742">
    <property type="entry name" value="Helicase_Restrict-Modif_Enz"/>
</dbReference>
<dbReference type="PROSITE" id="PS51192">
    <property type="entry name" value="HELICASE_ATP_BIND_1"/>
    <property type="match status" value="1"/>
</dbReference>
<dbReference type="PANTHER" id="PTHR47396">
    <property type="entry name" value="TYPE I RESTRICTION ENZYME ECOKI R PROTEIN"/>
    <property type="match status" value="1"/>
</dbReference>
<keyword evidence="4" id="KW-1185">Reference proteome</keyword>
<gene>
    <name evidence="3" type="ORF">I0Q91_00390</name>
</gene>
<evidence type="ECO:0000259" key="1">
    <source>
        <dbReference type="PROSITE" id="PS51192"/>
    </source>
</evidence>
<dbReference type="Gene3D" id="3.30.870.10">
    <property type="entry name" value="Endonuclease Chain A"/>
    <property type="match status" value="1"/>
</dbReference>
<dbReference type="GO" id="GO:0005524">
    <property type="term" value="F:ATP binding"/>
    <property type="evidence" value="ECO:0007669"/>
    <property type="project" value="InterPro"/>
</dbReference>
<dbReference type="GO" id="GO:0003677">
    <property type="term" value="F:DNA binding"/>
    <property type="evidence" value="ECO:0007669"/>
    <property type="project" value="InterPro"/>
</dbReference>
<dbReference type="InterPro" id="IPR025202">
    <property type="entry name" value="PLD-like_dom"/>
</dbReference>
<dbReference type="InterPro" id="IPR027417">
    <property type="entry name" value="P-loop_NTPase"/>
</dbReference>
<dbReference type="Pfam" id="PF13091">
    <property type="entry name" value="PLDc_2"/>
    <property type="match status" value="1"/>
</dbReference>
<dbReference type="EMBL" id="JADPIE010000001">
    <property type="protein sequence ID" value="MBF8435522.1"/>
    <property type="molecule type" value="Genomic_DNA"/>
</dbReference>
<dbReference type="Pfam" id="PF04851">
    <property type="entry name" value="ResIII"/>
    <property type="match status" value="1"/>
</dbReference>
<organism evidence="3 4">
    <name type="scientific">Halonatronomonas betaini</name>
    <dbReference type="NCBI Taxonomy" id="2778430"/>
    <lineage>
        <taxon>Bacteria</taxon>
        <taxon>Bacillati</taxon>
        <taxon>Bacillota</taxon>
        <taxon>Clostridia</taxon>
        <taxon>Halanaerobiales</taxon>
        <taxon>Halarsenatibacteraceae</taxon>
        <taxon>Halonatronomonas</taxon>
    </lineage>
</organism>
<reference evidence="3" key="1">
    <citation type="submission" date="2020-11" db="EMBL/GenBank/DDBJ databases">
        <title>Halonatronomonas betainensis gen. nov., sp. nov. a novel haloalkaliphilic representative of the family Halanaerobiacae capable of betaine degradation.</title>
        <authorList>
            <person name="Boltyanskaya Y."/>
            <person name="Kevbrin V."/>
            <person name="Detkova E."/>
            <person name="Grouzdev D.S."/>
            <person name="Koziaeva V."/>
            <person name="Zhilina T."/>
        </authorList>
    </citation>
    <scope>NUCLEOTIDE SEQUENCE</scope>
    <source>
        <strain evidence="3">Z-7014</strain>
    </source>
</reference>
<keyword evidence="3" id="KW-0547">Nucleotide-binding</keyword>
<dbReference type="GO" id="GO:0004386">
    <property type="term" value="F:helicase activity"/>
    <property type="evidence" value="ECO:0007669"/>
    <property type="project" value="UniProtKB-KW"/>
</dbReference>
<dbReference type="InterPro" id="IPR014001">
    <property type="entry name" value="Helicase_ATP-bd"/>
</dbReference>
<dbReference type="InterPro" id="IPR001650">
    <property type="entry name" value="Helicase_C-like"/>
</dbReference>
<dbReference type="SMART" id="SM00487">
    <property type="entry name" value="DEXDc"/>
    <property type="match status" value="1"/>
</dbReference>
<feature type="domain" description="Helicase ATP-binding" evidence="1">
    <location>
        <begin position="214"/>
        <end position="363"/>
    </location>
</feature>
<dbReference type="Gene3D" id="3.40.50.300">
    <property type="entry name" value="P-loop containing nucleotide triphosphate hydrolases"/>
    <property type="match status" value="2"/>
</dbReference>
<accession>A0A931F8Z8</accession>
<name>A0A931F8Z8_9FIRM</name>
<dbReference type="Pfam" id="PF00271">
    <property type="entry name" value="Helicase_C"/>
    <property type="match status" value="1"/>
</dbReference>
<dbReference type="SMART" id="SM00490">
    <property type="entry name" value="HELICc"/>
    <property type="match status" value="1"/>
</dbReference>
<feature type="domain" description="Helicase C-terminal" evidence="2">
    <location>
        <begin position="398"/>
        <end position="595"/>
    </location>
</feature>
<dbReference type="PROSITE" id="PS51194">
    <property type="entry name" value="HELICASE_CTER"/>
    <property type="match status" value="1"/>
</dbReference>
<dbReference type="PANTHER" id="PTHR47396:SF1">
    <property type="entry name" value="ATP-DEPENDENT HELICASE IRC3-RELATED"/>
    <property type="match status" value="1"/>
</dbReference>
<dbReference type="CDD" id="cd18799">
    <property type="entry name" value="SF2_C_EcoAI-like"/>
    <property type="match status" value="1"/>
</dbReference>